<organism evidence="2 3">
    <name type="scientific">Marimonas arenosa</name>
    <dbReference type="NCBI Taxonomy" id="1795305"/>
    <lineage>
        <taxon>Bacteria</taxon>
        <taxon>Pseudomonadati</taxon>
        <taxon>Pseudomonadota</taxon>
        <taxon>Alphaproteobacteria</taxon>
        <taxon>Rhodobacterales</taxon>
        <taxon>Paracoccaceae</taxon>
        <taxon>Marimonas</taxon>
    </lineage>
</organism>
<dbReference type="Pfam" id="PF13649">
    <property type="entry name" value="Methyltransf_25"/>
    <property type="match status" value="1"/>
</dbReference>
<sequence>MNDIGDPFVSTDSLSSKGTAFESATSLPSSELLNIPEYLNEVYHWAYLNPRNVAILDRELVVSAILWGQHRRLQRVAFEEIAPGSSVFLPAHVYGSFVPNLAHHIGPKGRLDISDISPAQIAICKRKVKDIPWVSICRADARHPTGGRYEMVCCYFLLHELPDSYKHSVVDALLENLRPGGKVVFVDYHKPKWSNPVKPFVGLVFDMLEPFAKSIWQHEIEEFATKGDEFSWRKETYFGDLYQRVVATKR</sequence>
<dbReference type="GO" id="GO:0008168">
    <property type="term" value="F:methyltransferase activity"/>
    <property type="evidence" value="ECO:0007669"/>
    <property type="project" value="UniProtKB-KW"/>
</dbReference>
<gene>
    <name evidence="2" type="primary">rquA</name>
    <name evidence="2" type="ORF">NO357_17245</name>
</gene>
<dbReference type="Gene3D" id="3.40.50.150">
    <property type="entry name" value="Vaccinia Virus protein VP39"/>
    <property type="match status" value="1"/>
</dbReference>
<dbReference type="NCBIfam" id="NF038261">
    <property type="entry name" value="rhodoquin_RquA"/>
    <property type="match status" value="1"/>
</dbReference>
<evidence type="ECO:0000259" key="1">
    <source>
        <dbReference type="Pfam" id="PF13649"/>
    </source>
</evidence>
<dbReference type="RefSeq" id="WP_306736951.1">
    <property type="nucleotide sequence ID" value="NZ_JANHAX010000006.1"/>
</dbReference>
<dbReference type="Proteomes" id="UP001226762">
    <property type="component" value="Unassembled WGS sequence"/>
</dbReference>
<evidence type="ECO:0000313" key="2">
    <source>
        <dbReference type="EMBL" id="MDQ2091651.1"/>
    </source>
</evidence>
<keyword evidence="2" id="KW-0489">Methyltransferase</keyword>
<evidence type="ECO:0000313" key="3">
    <source>
        <dbReference type="Proteomes" id="UP001226762"/>
    </source>
</evidence>
<comment type="caution">
    <text evidence="2">The sequence shown here is derived from an EMBL/GenBank/DDBJ whole genome shotgun (WGS) entry which is preliminary data.</text>
</comment>
<dbReference type="CDD" id="cd02440">
    <property type="entry name" value="AdoMet_MTases"/>
    <property type="match status" value="1"/>
</dbReference>
<keyword evidence="3" id="KW-1185">Reference proteome</keyword>
<keyword evidence="2" id="KW-0808">Transferase</keyword>
<accession>A0AAE3WE88</accession>
<feature type="domain" description="Methyltransferase" evidence="1">
    <location>
        <begin position="95"/>
        <end position="181"/>
    </location>
</feature>
<reference evidence="2" key="1">
    <citation type="submission" date="2022-07" db="EMBL/GenBank/DDBJ databases">
        <authorList>
            <person name="Otstavnykh N."/>
            <person name="Isaeva M."/>
            <person name="Bystritskaya E."/>
        </authorList>
    </citation>
    <scope>NUCLEOTIDE SEQUENCE</scope>
    <source>
        <strain evidence="2">KCTC 52189</strain>
    </source>
</reference>
<dbReference type="AlphaFoldDB" id="A0AAE3WE88"/>
<dbReference type="SUPFAM" id="SSF53335">
    <property type="entry name" value="S-adenosyl-L-methionine-dependent methyltransferases"/>
    <property type="match status" value="1"/>
</dbReference>
<dbReference type="InterPro" id="IPR041698">
    <property type="entry name" value="Methyltransf_25"/>
</dbReference>
<name>A0AAE3WE88_9RHOB</name>
<dbReference type="GO" id="GO:0032259">
    <property type="term" value="P:methylation"/>
    <property type="evidence" value="ECO:0007669"/>
    <property type="project" value="UniProtKB-KW"/>
</dbReference>
<protein>
    <submittedName>
        <fullName evidence="2">Rhodoquinone biosynthesis methyltransferase RquA</fullName>
    </submittedName>
</protein>
<dbReference type="EMBL" id="JANHAX010000006">
    <property type="protein sequence ID" value="MDQ2091651.1"/>
    <property type="molecule type" value="Genomic_DNA"/>
</dbReference>
<proteinExistence type="predicted"/>
<reference evidence="2" key="2">
    <citation type="submission" date="2023-02" db="EMBL/GenBank/DDBJ databases">
        <title>'Rhodoalgimonas zhirmunskyi' gen. nov., isolated from a red alga.</title>
        <authorList>
            <person name="Nedashkovskaya O.I."/>
            <person name="Otstavnykh N.Y."/>
            <person name="Bystritskaya E.P."/>
            <person name="Balabanova L.A."/>
            <person name="Isaeva M.P."/>
        </authorList>
    </citation>
    <scope>NUCLEOTIDE SEQUENCE</scope>
    <source>
        <strain evidence="2">KCTC 52189</strain>
    </source>
</reference>
<dbReference type="InterPro" id="IPR029063">
    <property type="entry name" value="SAM-dependent_MTases_sf"/>
</dbReference>